<dbReference type="PANTHER" id="PTHR30244">
    <property type="entry name" value="TRANSAMINASE"/>
    <property type="match status" value="1"/>
</dbReference>
<keyword evidence="1" id="KW-0808">Transferase</keyword>
<accession>A0A6H1ZEW3</accession>
<dbReference type="AlphaFoldDB" id="A0A6H1ZEW3"/>
<dbReference type="Pfam" id="PF01041">
    <property type="entry name" value="DegT_DnrJ_EryC1"/>
    <property type="match status" value="1"/>
</dbReference>
<keyword evidence="1" id="KW-0032">Aminotransferase</keyword>
<sequence length="337" mass="37339">MYKVVKMKLSGFTGTPEGHLGGYHVQALESAFCEYFNVKHSISLNSATSGLHAALIASQVGIGDDVVVSSYSFSSSASCALMIGATPVFVDIDKDTFCIDPHSGTAQAYILVHLFGHPAKVHIGDIEDCAQAIGATINGRKVGTIGECGVFSFNQSKHINTGEGGMLITNDDDFARVVRAVRNHGEVADPELGIVGYNYRMLESVAESALAQFRYLDNDNEFRQTRANYMTARLSEIEEITPPVTLPNCTHVYYMYAMKFKGNRNLFLREMQGRGWLIYPYVEPLYKLPIYGEQPELPVVEKVSKEVMVINWVKPIEQIDKFVEDAKQCLKNLKSIS</sequence>
<protein>
    <submittedName>
        <fullName evidence="1">Putative DegT/DnrJ/EryC1/StrS aminotransferase family protein</fullName>
    </submittedName>
</protein>
<reference evidence="1" key="1">
    <citation type="submission" date="2020-03" db="EMBL/GenBank/DDBJ databases">
        <title>The deep terrestrial virosphere.</title>
        <authorList>
            <person name="Holmfeldt K."/>
            <person name="Nilsson E."/>
            <person name="Simone D."/>
            <person name="Lopez-Fernandez M."/>
            <person name="Wu X."/>
            <person name="de Brujin I."/>
            <person name="Lundin D."/>
            <person name="Andersson A."/>
            <person name="Bertilsson S."/>
            <person name="Dopson M."/>
        </authorList>
    </citation>
    <scope>NUCLEOTIDE SEQUENCE</scope>
    <source>
        <strain evidence="1">TM448A00302</strain>
    </source>
</reference>
<gene>
    <name evidence="1" type="ORF">TM448A00302_0010</name>
</gene>
<dbReference type="GO" id="GO:0030170">
    <property type="term" value="F:pyridoxal phosphate binding"/>
    <property type="evidence" value="ECO:0007669"/>
    <property type="project" value="TreeGrafter"/>
</dbReference>
<dbReference type="InterPro" id="IPR015424">
    <property type="entry name" value="PyrdxlP-dep_Trfase"/>
</dbReference>
<dbReference type="GO" id="GO:0000271">
    <property type="term" value="P:polysaccharide biosynthetic process"/>
    <property type="evidence" value="ECO:0007669"/>
    <property type="project" value="TreeGrafter"/>
</dbReference>
<dbReference type="InterPro" id="IPR000653">
    <property type="entry name" value="DegT/StrS_aminotransferase"/>
</dbReference>
<dbReference type="Gene3D" id="3.40.640.10">
    <property type="entry name" value="Type I PLP-dependent aspartate aminotransferase-like (Major domain)"/>
    <property type="match status" value="1"/>
</dbReference>
<dbReference type="EMBL" id="MT144001">
    <property type="protein sequence ID" value="QJA46002.1"/>
    <property type="molecule type" value="Genomic_DNA"/>
</dbReference>
<name>A0A6H1ZEW3_9ZZZZ</name>
<dbReference type="PIRSF" id="PIRSF000390">
    <property type="entry name" value="PLP_StrS"/>
    <property type="match status" value="1"/>
</dbReference>
<organism evidence="1">
    <name type="scientific">viral metagenome</name>
    <dbReference type="NCBI Taxonomy" id="1070528"/>
    <lineage>
        <taxon>unclassified sequences</taxon>
        <taxon>metagenomes</taxon>
        <taxon>organismal metagenomes</taxon>
    </lineage>
</organism>
<dbReference type="InterPro" id="IPR015421">
    <property type="entry name" value="PyrdxlP-dep_Trfase_major"/>
</dbReference>
<dbReference type="SUPFAM" id="SSF53383">
    <property type="entry name" value="PLP-dependent transferases"/>
    <property type="match status" value="1"/>
</dbReference>
<dbReference type="GO" id="GO:0008483">
    <property type="term" value="F:transaminase activity"/>
    <property type="evidence" value="ECO:0007669"/>
    <property type="project" value="UniProtKB-KW"/>
</dbReference>
<dbReference type="PANTHER" id="PTHR30244:SF34">
    <property type="entry name" value="DTDP-4-AMINO-4,6-DIDEOXYGALACTOSE TRANSAMINASE"/>
    <property type="match status" value="1"/>
</dbReference>
<proteinExistence type="predicted"/>
<evidence type="ECO:0000313" key="1">
    <source>
        <dbReference type="EMBL" id="QJA46002.1"/>
    </source>
</evidence>